<name>A0A517QJJ4_9PLAN</name>
<evidence type="ECO:0000313" key="1">
    <source>
        <dbReference type="EMBL" id="QDT31806.1"/>
    </source>
</evidence>
<dbReference type="Proteomes" id="UP000315724">
    <property type="component" value="Chromosome"/>
</dbReference>
<accession>A0A517QJJ4</accession>
<dbReference type="AlphaFoldDB" id="A0A517QJJ4"/>
<dbReference type="EMBL" id="CP036267">
    <property type="protein sequence ID" value="QDT31806.1"/>
    <property type="molecule type" value="Genomic_DNA"/>
</dbReference>
<dbReference type="KEGG" id="tpol:Mal48_10420"/>
<keyword evidence="2" id="KW-1185">Reference proteome</keyword>
<reference evidence="1 2" key="1">
    <citation type="submission" date="2019-02" db="EMBL/GenBank/DDBJ databases">
        <title>Deep-cultivation of Planctomycetes and their phenomic and genomic characterization uncovers novel biology.</title>
        <authorList>
            <person name="Wiegand S."/>
            <person name="Jogler M."/>
            <person name="Boedeker C."/>
            <person name="Pinto D."/>
            <person name="Vollmers J."/>
            <person name="Rivas-Marin E."/>
            <person name="Kohn T."/>
            <person name="Peeters S.H."/>
            <person name="Heuer A."/>
            <person name="Rast P."/>
            <person name="Oberbeckmann S."/>
            <person name="Bunk B."/>
            <person name="Jeske O."/>
            <person name="Meyerdierks A."/>
            <person name="Storesund J.E."/>
            <person name="Kallscheuer N."/>
            <person name="Luecker S."/>
            <person name="Lage O.M."/>
            <person name="Pohl T."/>
            <person name="Merkel B.J."/>
            <person name="Hornburger P."/>
            <person name="Mueller R.-W."/>
            <person name="Bruemmer F."/>
            <person name="Labrenz M."/>
            <person name="Spormann A.M."/>
            <person name="Op den Camp H."/>
            <person name="Overmann J."/>
            <person name="Amann R."/>
            <person name="Jetten M.S.M."/>
            <person name="Mascher T."/>
            <person name="Medema M.H."/>
            <person name="Devos D.P."/>
            <person name="Kaster A.-K."/>
            <person name="Ovreas L."/>
            <person name="Rohde M."/>
            <person name="Galperin M.Y."/>
            <person name="Jogler C."/>
        </authorList>
    </citation>
    <scope>NUCLEOTIDE SEQUENCE [LARGE SCALE GENOMIC DNA]</scope>
    <source>
        <strain evidence="1 2">Mal48</strain>
    </source>
</reference>
<proteinExistence type="predicted"/>
<evidence type="ECO:0000313" key="2">
    <source>
        <dbReference type="Proteomes" id="UP000315724"/>
    </source>
</evidence>
<protein>
    <submittedName>
        <fullName evidence="1">Uncharacterized protein</fullName>
    </submittedName>
</protein>
<sequence length="40" mass="4621">MVFLGKENRPEDKTLIVEDLRVDLEIRFGILRQFSGDGIT</sequence>
<organism evidence="1 2">
    <name type="scientific">Thalassoglobus polymorphus</name>
    <dbReference type="NCBI Taxonomy" id="2527994"/>
    <lineage>
        <taxon>Bacteria</taxon>
        <taxon>Pseudomonadati</taxon>
        <taxon>Planctomycetota</taxon>
        <taxon>Planctomycetia</taxon>
        <taxon>Planctomycetales</taxon>
        <taxon>Planctomycetaceae</taxon>
        <taxon>Thalassoglobus</taxon>
    </lineage>
</organism>
<gene>
    <name evidence="1" type="ORF">Mal48_10420</name>
</gene>